<sequence length="59" mass="6479">MIYLSFLSLFAPIHSDASTIFVFPPPSWKSGTNLHSWIVRILLAIFVASVILGWGCEGA</sequence>
<keyword evidence="1" id="KW-0472">Membrane</keyword>
<reference evidence="2" key="4">
    <citation type="submission" date="2025-09" db="UniProtKB">
        <authorList>
            <consortium name="Ensembl"/>
        </authorList>
    </citation>
    <scope>IDENTIFICATION</scope>
    <source>
        <strain evidence="2">HNI</strain>
    </source>
</reference>
<reference key="1">
    <citation type="journal article" date="2007" name="Nature">
        <title>The medaka draft genome and insights into vertebrate genome evolution.</title>
        <authorList>
            <person name="Kasahara M."/>
            <person name="Naruse K."/>
            <person name="Sasaki S."/>
            <person name="Nakatani Y."/>
            <person name="Qu W."/>
            <person name="Ahsan B."/>
            <person name="Yamada T."/>
            <person name="Nagayasu Y."/>
            <person name="Doi K."/>
            <person name="Kasai Y."/>
            <person name="Jindo T."/>
            <person name="Kobayashi D."/>
            <person name="Shimada A."/>
            <person name="Toyoda A."/>
            <person name="Kuroki Y."/>
            <person name="Fujiyama A."/>
            <person name="Sasaki T."/>
            <person name="Shimizu A."/>
            <person name="Asakawa S."/>
            <person name="Shimizu N."/>
            <person name="Hashimoto S."/>
            <person name="Yang J."/>
            <person name="Lee Y."/>
            <person name="Matsushima K."/>
            <person name="Sugano S."/>
            <person name="Sakaizumi M."/>
            <person name="Narita T."/>
            <person name="Ohishi K."/>
            <person name="Haga S."/>
            <person name="Ohta F."/>
            <person name="Nomoto H."/>
            <person name="Nogata K."/>
            <person name="Morishita T."/>
            <person name="Endo T."/>
            <person name="Shin-I T."/>
            <person name="Takeda H."/>
            <person name="Morishita S."/>
            <person name="Kohara Y."/>
        </authorList>
    </citation>
    <scope>NUCLEOTIDE SEQUENCE [LARGE SCALE GENOMIC DNA]</scope>
    <source>
        <strain>Hd-rR</strain>
    </source>
</reference>
<feature type="transmembrane region" description="Helical" evidence="1">
    <location>
        <begin position="34"/>
        <end position="56"/>
    </location>
</feature>
<reference evidence="2" key="3">
    <citation type="submission" date="2025-08" db="UniProtKB">
        <authorList>
            <consortium name="Ensembl"/>
        </authorList>
    </citation>
    <scope>IDENTIFICATION</scope>
    <source>
        <strain evidence="2">HNI</strain>
    </source>
</reference>
<dbReference type="AlphaFoldDB" id="A0A3P9KLE3"/>
<proteinExistence type="predicted"/>
<dbReference type="Proteomes" id="UP000265180">
    <property type="component" value="Chromosome 9"/>
</dbReference>
<accession>A0A3P9KLE3</accession>
<evidence type="ECO:0000313" key="3">
    <source>
        <dbReference type="Proteomes" id="UP000265180"/>
    </source>
</evidence>
<keyword evidence="1" id="KW-0812">Transmembrane</keyword>
<reference evidence="2 3" key="2">
    <citation type="submission" date="2017-04" db="EMBL/GenBank/DDBJ databases">
        <title>CpG methylation of centromeres and impact of large insertions on vertebrate speciation.</title>
        <authorList>
            <person name="Ichikawa K."/>
            <person name="Yoshimura J."/>
            <person name="Morishita S."/>
        </authorList>
    </citation>
    <scope>NUCLEOTIDE SEQUENCE</scope>
    <source>
        <strain evidence="2 3">HNI</strain>
    </source>
</reference>
<organism evidence="2 3">
    <name type="scientific">Oryzias latipes</name>
    <name type="common">Japanese rice fish</name>
    <name type="synonym">Japanese killifish</name>
    <dbReference type="NCBI Taxonomy" id="8090"/>
    <lineage>
        <taxon>Eukaryota</taxon>
        <taxon>Metazoa</taxon>
        <taxon>Chordata</taxon>
        <taxon>Craniata</taxon>
        <taxon>Vertebrata</taxon>
        <taxon>Euteleostomi</taxon>
        <taxon>Actinopterygii</taxon>
        <taxon>Neopterygii</taxon>
        <taxon>Teleostei</taxon>
        <taxon>Neoteleostei</taxon>
        <taxon>Acanthomorphata</taxon>
        <taxon>Ovalentaria</taxon>
        <taxon>Atherinomorphae</taxon>
        <taxon>Beloniformes</taxon>
        <taxon>Adrianichthyidae</taxon>
        <taxon>Oryziinae</taxon>
        <taxon>Oryzias</taxon>
    </lineage>
</organism>
<dbReference type="Ensembl" id="ENSORLT00020015567.1">
    <property type="protein sequence ID" value="ENSORLP00020009231.1"/>
    <property type="gene ID" value="ENSORLG00020010140.1"/>
</dbReference>
<evidence type="ECO:0000313" key="2">
    <source>
        <dbReference type="Ensembl" id="ENSORLP00020009231.1"/>
    </source>
</evidence>
<evidence type="ECO:0000256" key="1">
    <source>
        <dbReference type="SAM" id="Phobius"/>
    </source>
</evidence>
<keyword evidence="1" id="KW-1133">Transmembrane helix</keyword>
<name>A0A3P9KLE3_ORYLA</name>
<protein>
    <submittedName>
        <fullName evidence="2">Uncharacterized protein</fullName>
    </submittedName>
</protein>